<accession>A0ABX6CED3</accession>
<dbReference type="GeneID" id="92893388"/>
<dbReference type="EMBL" id="CP045110">
    <property type="protein sequence ID" value="QFQ04893.1"/>
    <property type="molecule type" value="Genomic_DNA"/>
</dbReference>
<keyword evidence="1" id="KW-0378">Hydrolase</keyword>
<organism evidence="4 5">
    <name type="scientific">Acinetobacter baumannii (strain ATCC 19606 / DSM 30007 / JCM 6841 / CCUG 19606 / CIP 70.34 / NBRC 109757 / NCIMB 12457 / NCTC 12156 / 81)</name>
    <dbReference type="NCBI Taxonomy" id="575584"/>
    <lineage>
        <taxon>Bacteria</taxon>
        <taxon>Pseudomonadati</taxon>
        <taxon>Pseudomonadota</taxon>
        <taxon>Gammaproteobacteria</taxon>
        <taxon>Moraxellales</taxon>
        <taxon>Moraxellaceae</taxon>
        <taxon>Acinetobacter</taxon>
        <taxon>Acinetobacter calcoaceticus/baumannii complex</taxon>
    </lineage>
</organism>
<dbReference type="InterPro" id="IPR005181">
    <property type="entry name" value="SASA"/>
</dbReference>
<dbReference type="Proteomes" id="UP000498640">
    <property type="component" value="Chromosome"/>
</dbReference>
<evidence type="ECO:0000256" key="2">
    <source>
        <dbReference type="SAM" id="Coils"/>
    </source>
</evidence>
<name>A0ABX6CED3_ACIB2</name>
<dbReference type="Gene3D" id="3.40.50.1110">
    <property type="entry name" value="SGNH hydrolase"/>
    <property type="match status" value="1"/>
</dbReference>
<dbReference type="PANTHER" id="PTHR31988:SF19">
    <property type="entry name" value="9-O-ACETYL-N-ACETYLNEURAMINIC ACID DEACETYLASE-RELATED"/>
    <property type="match status" value="1"/>
</dbReference>
<protein>
    <recommendedName>
        <fullName evidence="3">Sialate O-acetylesterase domain-containing protein</fullName>
    </recommendedName>
</protein>
<keyword evidence="2" id="KW-0175">Coiled coil</keyword>
<dbReference type="SUPFAM" id="SSF52266">
    <property type="entry name" value="SGNH hydrolase"/>
    <property type="match status" value="1"/>
</dbReference>
<sequence length="804" mass="88857">MTVPISDRLSQLYVGNGTNTRFDFTFRVFNQEDATGVAIRKKGATEFETVDPSTYTVTLNQDGFGGYVTFNTPPSSSVYFYIAGATPLDQLLDITNYDNFYPDAIERALDKLTALLQEWGTQLDQEKQARILADINYDSLAMEREENLENRLTSYINALIGITNPKVFDGITDRMVITKDGRTQREFNESVPFWTDDYVAFKQETYIREEKIIEHNIATVAEEQQRAIIREDDIYNDLRAKIGGLEGGSAKAYKTFSEAQSDTANIPANSTVYVTNDGDNTGLYNFDGVAFVKSDYDPVKQSNEFTKASISSLSQNLSEIKKSNEDSSVIPVLVDSQNKILIGYNESKDRIEAGGLQEQVIENFPNLMKSEDTTKVAVLTDSMHKILIGYDTEKDQAIIAGLELPNKKPEVAEVNHFVFDGQSLGIGATATTILSTYQPYFNVTFGTGPRMDSAPVSVIPLVEQFNSPASDGGTDRGETPCSGAANYASRAMMLENGINPKDHVIFCSAAGHGGYRIDQLEKGTTWYEFLLHHVSEAKRLNSGKTYKVQAIAWVQGENDAITGTQTSYELYRQKLEKLQRDANDDIKEITGQVDDIKFISYQLSYAARTWSAQALVQLHLAQESDSFALSTPMYHMPYAPDNIHLTNVGYKWMGAYFGRAYKQLIVDNRKPDFINPKGAQLIGDEIHIHFDVPKAPLVLDTTTLAPTTDSGFKVLVNDASATISSITAENDKVIIKISSTPAASASVKVRYALDYLGAGISITGGASGNLRDSTTDSIKIAGVERPLYHVCPHFELTAFTDKGI</sequence>
<dbReference type="InterPro" id="IPR052940">
    <property type="entry name" value="Carb_Esterase_6"/>
</dbReference>
<evidence type="ECO:0000313" key="4">
    <source>
        <dbReference type="EMBL" id="QFQ04893.1"/>
    </source>
</evidence>
<dbReference type="PANTHER" id="PTHR31988">
    <property type="entry name" value="ESTERASE, PUTATIVE (DUF303)-RELATED"/>
    <property type="match status" value="1"/>
</dbReference>
<evidence type="ECO:0000256" key="1">
    <source>
        <dbReference type="ARBA" id="ARBA00022801"/>
    </source>
</evidence>
<keyword evidence="5" id="KW-1185">Reference proteome</keyword>
<evidence type="ECO:0000313" key="5">
    <source>
        <dbReference type="Proteomes" id="UP000498640"/>
    </source>
</evidence>
<proteinExistence type="predicted"/>
<reference evidence="5" key="1">
    <citation type="submission" date="2019-10" db="EMBL/GenBank/DDBJ databases">
        <title>Acinetobacter baumannii strain ATCC 19606 complete genome sequence.</title>
        <authorList>
            <person name="Tillman L.N."/>
            <person name="Kenyon J."/>
            <person name="To J."/>
            <person name="Hamidian M."/>
        </authorList>
    </citation>
    <scope>NUCLEOTIDE SEQUENCE [LARGE SCALE GENOMIC DNA]</scope>
    <source>
        <strain evidence="5">ATCC 19606 / DSM 30007 / JCM 6841 / CCUG 19606 / CIP 70.34 / NBRC 109757 / NCIMB 12457 / NCTC 12156 / 81</strain>
    </source>
</reference>
<dbReference type="RefSeq" id="WP_002135133.1">
    <property type="nucleotide sequence ID" value="NZ_CP058289.1"/>
</dbReference>
<reference evidence="4 5" key="2">
    <citation type="journal article" date="2020" name="Microorganisms">
        <title>Analysis of Complete Genome Sequence of Acinetobacter baumannii Strain ATCC 19606 Reveals Novel Mobile Genetic Elements and Novel Prophage.</title>
        <authorList>
            <person name="Hamidian M."/>
            <person name="Blasco L."/>
            <person name="Tillman L.N."/>
            <person name="To J."/>
            <person name="Tomas M."/>
            <person name="Myers G.S.A."/>
        </authorList>
    </citation>
    <scope>NUCLEOTIDE SEQUENCE [LARGE SCALE GENOMIC DNA]</scope>
    <source>
        <strain evidence="5">ATCC 19606 / DSM 30007 / JCM 6841 / CCUG 19606 / CIP 70.34 / NBRC 109757 / NCIMB 12457 / NCTC 12156 / 81</strain>
    </source>
</reference>
<dbReference type="Pfam" id="PF03629">
    <property type="entry name" value="SASA"/>
    <property type="match status" value="1"/>
</dbReference>
<dbReference type="InterPro" id="IPR036514">
    <property type="entry name" value="SGNH_hydro_sf"/>
</dbReference>
<feature type="domain" description="Sialate O-acetylesterase" evidence="3">
    <location>
        <begin position="501"/>
        <end position="662"/>
    </location>
</feature>
<feature type="coiled-coil region" evidence="2">
    <location>
        <begin position="561"/>
        <end position="592"/>
    </location>
</feature>
<evidence type="ECO:0000259" key="3">
    <source>
        <dbReference type="Pfam" id="PF03629"/>
    </source>
</evidence>
<gene>
    <name evidence="4" type="ORF">FQU82_01461</name>
</gene>